<name>A0A9P6WC57_MAUEX</name>
<organism evidence="2 3">
    <name type="scientific">Maudiozyma exigua</name>
    <name type="common">Yeast</name>
    <name type="synonym">Kazachstania exigua</name>
    <dbReference type="NCBI Taxonomy" id="34358"/>
    <lineage>
        <taxon>Eukaryota</taxon>
        <taxon>Fungi</taxon>
        <taxon>Dikarya</taxon>
        <taxon>Ascomycota</taxon>
        <taxon>Saccharomycotina</taxon>
        <taxon>Saccharomycetes</taxon>
        <taxon>Saccharomycetales</taxon>
        <taxon>Saccharomycetaceae</taxon>
        <taxon>Maudiozyma</taxon>
    </lineage>
</organism>
<protein>
    <submittedName>
        <fullName evidence="2">Protein required for replication of Brome mosaic virus</fullName>
    </submittedName>
</protein>
<dbReference type="AlphaFoldDB" id="A0A9P6WC57"/>
<dbReference type="Gene3D" id="3.90.190.10">
    <property type="entry name" value="Protein tyrosine phosphatase superfamily"/>
    <property type="match status" value="1"/>
</dbReference>
<comment type="caution">
    <text evidence="2">The sequence shown here is derived from an EMBL/GenBank/DDBJ whole genome shotgun (WGS) entry which is preliminary data.</text>
</comment>
<reference evidence="2 3" key="1">
    <citation type="submission" date="2020-11" db="EMBL/GenBank/DDBJ databases">
        <title>Kefir isolates.</title>
        <authorList>
            <person name="Marcisauskas S."/>
            <person name="Kim Y."/>
            <person name="Blasche S."/>
        </authorList>
    </citation>
    <scope>NUCLEOTIDE SEQUENCE [LARGE SCALE GENOMIC DNA]</scope>
    <source>
        <strain evidence="2 3">OG2</strain>
    </source>
</reference>
<dbReference type="PANTHER" id="PTHR31126:SF70">
    <property type="entry name" value="PROTEIN OCA4"/>
    <property type="match status" value="1"/>
</dbReference>
<gene>
    <name evidence="2" type="primary">OCA4</name>
    <name evidence="2" type="ORF">C6P45_003125</name>
</gene>
<evidence type="ECO:0000256" key="1">
    <source>
        <dbReference type="SAM" id="MobiDB-lite"/>
    </source>
</evidence>
<feature type="compositionally biased region" description="Basic and acidic residues" evidence="1">
    <location>
        <begin position="88"/>
        <end position="108"/>
    </location>
</feature>
<dbReference type="EMBL" id="PUHR01000030">
    <property type="protein sequence ID" value="KAG0669961.1"/>
    <property type="molecule type" value="Genomic_DNA"/>
</dbReference>
<dbReference type="Proteomes" id="UP000750334">
    <property type="component" value="Unassembled WGS sequence"/>
</dbReference>
<keyword evidence="3" id="KW-1185">Reference proteome</keyword>
<proteinExistence type="predicted"/>
<dbReference type="Pfam" id="PF03162">
    <property type="entry name" value="Y_phosphatase2"/>
    <property type="match status" value="1"/>
</dbReference>
<feature type="region of interest" description="Disordered" evidence="1">
    <location>
        <begin position="79"/>
        <end position="127"/>
    </location>
</feature>
<accession>A0A9P6WC57</accession>
<dbReference type="SUPFAM" id="SSF52799">
    <property type="entry name" value="(Phosphotyrosine protein) phosphatases II"/>
    <property type="match status" value="1"/>
</dbReference>
<dbReference type="InterPro" id="IPR004861">
    <property type="entry name" value="Siw14-like"/>
</dbReference>
<dbReference type="InterPro" id="IPR029021">
    <property type="entry name" value="Prot-tyrosine_phosphatase-like"/>
</dbReference>
<dbReference type="GO" id="GO:0016791">
    <property type="term" value="F:phosphatase activity"/>
    <property type="evidence" value="ECO:0007669"/>
    <property type="project" value="TreeGrafter"/>
</dbReference>
<sequence>MLVPPANFGIAEEGIYRCSKVETLNLSFLETLDLKTVVYIGGQEPSKFFREFFNRSSIQWISIRTADYANVGTQVNSLKNSEITSDQEDSKQDDLDGKISDHEDEEHCNNSNNNPHDHDHDTHDNTTENKFKLEKIYLV</sequence>
<feature type="compositionally biased region" description="Basic and acidic residues" evidence="1">
    <location>
        <begin position="115"/>
        <end position="127"/>
    </location>
</feature>
<dbReference type="OrthoDB" id="6375174at2759"/>
<dbReference type="PANTHER" id="PTHR31126">
    <property type="entry name" value="TYROSINE-PROTEIN PHOSPHATASE"/>
    <property type="match status" value="1"/>
</dbReference>
<evidence type="ECO:0000313" key="3">
    <source>
        <dbReference type="Proteomes" id="UP000750334"/>
    </source>
</evidence>
<evidence type="ECO:0000313" key="2">
    <source>
        <dbReference type="EMBL" id="KAG0669961.1"/>
    </source>
</evidence>